<dbReference type="GO" id="GO:0005829">
    <property type="term" value="C:cytosol"/>
    <property type="evidence" value="ECO:0007669"/>
    <property type="project" value="TreeGrafter"/>
</dbReference>
<evidence type="ECO:0000256" key="1">
    <source>
        <dbReference type="ARBA" id="ARBA00023015"/>
    </source>
</evidence>
<evidence type="ECO:0000313" key="5">
    <source>
        <dbReference type="EMBL" id="ORV54456.1"/>
    </source>
</evidence>
<dbReference type="PROSITE" id="PS01124">
    <property type="entry name" value="HTH_ARAC_FAMILY_2"/>
    <property type="match status" value="1"/>
</dbReference>
<keyword evidence="1" id="KW-0805">Transcription regulation</keyword>
<keyword evidence="6" id="KW-1185">Reference proteome</keyword>
<dbReference type="InterPro" id="IPR018060">
    <property type="entry name" value="HTH_AraC"/>
</dbReference>
<dbReference type="PANTHER" id="PTHR47894">
    <property type="entry name" value="HTH-TYPE TRANSCRIPTIONAL REGULATOR GADX"/>
    <property type="match status" value="1"/>
</dbReference>
<dbReference type="SMART" id="SM00342">
    <property type="entry name" value="HTH_ARAC"/>
    <property type="match status" value="1"/>
</dbReference>
<protein>
    <recommendedName>
        <fullName evidence="4">HTH araC/xylS-type domain-containing protein</fullName>
    </recommendedName>
</protein>
<dbReference type="AlphaFoldDB" id="A0A1X1UCE9"/>
<sequence>MGSGRPYWDFPRGLGPMRVLLEVGGEWGVPARVCLDGTGLSLSDIDRTDLLIEAEQAIRAARNLAEATGDPPGLGAAVGVRLRLSSLGAWGLLLSSCRTIADVIRVGPRYYELSENFLRPSLEYRCDSVVLLYADDEVPEDIRAFVIERDLAYNVTSVQALVGASTPLHITARLPAERTAALAALLPGFDIESQSSCNAIYLPTWVLQQPLISADEDTHRRCLAHCDELIETLHNRDSVADRVRAVLQRSATPLLGLDEVAREFHIDARTLRRWLVEEETSYRALADEVCARRAIELLEAPGGTVRHAARNLGYASVASFTRAFRRWTGMTPAAWTREHTDVAPVRIGQRSVRTR</sequence>
<dbReference type="STRING" id="292462.AWC05_17810"/>
<evidence type="ECO:0000313" key="6">
    <source>
        <dbReference type="Proteomes" id="UP000193010"/>
    </source>
</evidence>
<evidence type="ECO:0000259" key="4">
    <source>
        <dbReference type="PROSITE" id="PS01124"/>
    </source>
</evidence>
<dbReference type="EMBL" id="LQOV01000008">
    <property type="protein sequence ID" value="ORV54456.1"/>
    <property type="molecule type" value="Genomic_DNA"/>
</dbReference>
<dbReference type="Proteomes" id="UP000193010">
    <property type="component" value="Unassembled WGS sequence"/>
</dbReference>
<evidence type="ECO:0000256" key="2">
    <source>
        <dbReference type="ARBA" id="ARBA00023125"/>
    </source>
</evidence>
<keyword evidence="2" id="KW-0238">DNA-binding</keyword>
<dbReference type="Pfam" id="PF12625">
    <property type="entry name" value="Arabinose_bd"/>
    <property type="match status" value="1"/>
</dbReference>
<dbReference type="OrthoDB" id="5241536at2"/>
<accession>A0A1X1UCE9</accession>
<dbReference type="RefSeq" id="WP_085221518.1">
    <property type="nucleotide sequence ID" value="NZ_AP022576.1"/>
</dbReference>
<dbReference type="Gene3D" id="1.10.10.60">
    <property type="entry name" value="Homeodomain-like"/>
    <property type="match status" value="1"/>
</dbReference>
<dbReference type="GO" id="GO:0003700">
    <property type="term" value="F:DNA-binding transcription factor activity"/>
    <property type="evidence" value="ECO:0007669"/>
    <property type="project" value="InterPro"/>
</dbReference>
<proteinExistence type="predicted"/>
<dbReference type="PANTHER" id="PTHR47894:SF1">
    <property type="entry name" value="HTH-TYPE TRANSCRIPTIONAL REGULATOR VQSM"/>
    <property type="match status" value="1"/>
</dbReference>
<organism evidence="5 6">
    <name type="scientific">Mycobacterium florentinum</name>
    <dbReference type="NCBI Taxonomy" id="292462"/>
    <lineage>
        <taxon>Bacteria</taxon>
        <taxon>Bacillati</taxon>
        <taxon>Actinomycetota</taxon>
        <taxon>Actinomycetes</taxon>
        <taxon>Mycobacteriales</taxon>
        <taxon>Mycobacteriaceae</taxon>
        <taxon>Mycobacterium</taxon>
        <taxon>Mycobacterium simiae complex</taxon>
    </lineage>
</organism>
<evidence type="ECO:0000256" key="3">
    <source>
        <dbReference type="ARBA" id="ARBA00023163"/>
    </source>
</evidence>
<dbReference type="InterPro" id="IPR009057">
    <property type="entry name" value="Homeodomain-like_sf"/>
</dbReference>
<dbReference type="SUPFAM" id="SSF46689">
    <property type="entry name" value="Homeodomain-like"/>
    <property type="match status" value="1"/>
</dbReference>
<reference evidence="5 6" key="1">
    <citation type="submission" date="2016-01" db="EMBL/GenBank/DDBJ databases">
        <title>The new phylogeny of the genus Mycobacterium.</title>
        <authorList>
            <person name="Tarcisio F."/>
            <person name="Conor M."/>
            <person name="Antonella G."/>
            <person name="Elisabetta G."/>
            <person name="Giulia F.S."/>
            <person name="Sara T."/>
            <person name="Anna F."/>
            <person name="Clotilde B."/>
            <person name="Roberto B."/>
            <person name="Veronica D.S."/>
            <person name="Fabio R."/>
            <person name="Monica P."/>
            <person name="Olivier J."/>
            <person name="Enrico T."/>
            <person name="Nicola S."/>
        </authorList>
    </citation>
    <scope>NUCLEOTIDE SEQUENCE [LARGE SCALE GENOMIC DNA]</scope>
    <source>
        <strain evidence="5 6">DSM 44852</strain>
    </source>
</reference>
<name>A0A1X1UCE9_MYCFL</name>
<dbReference type="Pfam" id="PF12833">
    <property type="entry name" value="HTH_18"/>
    <property type="match status" value="1"/>
</dbReference>
<keyword evidence="3" id="KW-0804">Transcription</keyword>
<dbReference type="GO" id="GO:0000976">
    <property type="term" value="F:transcription cis-regulatory region binding"/>
    <property type="evidence" value="ECO:0007669"/>
    <property type="project" value="TreeGrafter"/>
</dbReference>
<feature type="domain" description="HTH araC/xylS-type" evidence="4">
    <location>
        <begin position="241"/>
        <end position="338"/>
    </location>
</feature>
<dbReference type="InterPro" id="IPR032687">
    <property type="entry name" value="AraC-type_N"/>
</dbReference>
<gene>
    <name evidence="5" type="ORF">AWC05_17810</name>
</gene>
<comment type="caution">
    <text evidence="5">The sequence shown here is derived from an EMBL/GenBank/DDBJ whole genome shotgun (WGS) entry which is preliminary data.</text>
</comment>